<dbReference type="EMBL" id="KK583247">
    <property type="protein sequence ID" value="KDO23989.1"/>
    <property type="molecule type" value="Genomic_DNA"/>
</dbReference>
<dbReference type="AlphaFoldDB" id="A0A067BZL7"/>
<accession>A0A067BZL7</accession>
<keyword evidence="1" id="KW-0175">Coiled coil</keyword>
<dbReference type="GeneID" id="24132784"/>
<proteinExistence type="predicted"/>
<sequence length="427" mass="49307">MDATVQIFQDEMADADDMVQLIRLRCAHAQDVFGRLVHTSALTIQRCLRGFFGRRVFRRCVFDRAARAIQRMVRHRRARRLAHYTVFKATMANTILGLRTFNKYMRAHPGTDPSIVYGQIRASIKIQQRWRAAYLTVRARHAEMAAVQRKDRVRQRFQRFLSTFALVYNIVRFWRRATIFHYFTVPTYKATRHSILSGLQHWRHVALFRPTRRSAVSFQGSDAFSKAARAIHAGSSFGKEPKAWYARHSVRMMDDRGRRKSTFTPVVETAEPTLQLQSTCRTLSLPGTIALGEWPGPDDSHDVPLIVVTTARPSVTTVPTEFHLSTSRTKPAKDPVSRSVARERQVQFAQTVKDANQRRRLAVVAARAKKEVAANEELRARQAKAEADKIQRVERMKQLENNLEQRRLARLREQQRKRDEEVAASMC</sequence>
<feature type="region of interest" description="Disordered" evidence="2">
    <location>
        <begin position="319"/>
        <end position="340"/>
    </location>
</feature>
<reference evidence="3 4" key="1">
    <citation type="journal article" date="2013" name="PLoS Genet.">
        <title>Distinctive expansion of potential virulence genes in the genome of the oomycete fish pathogen Saprolegnia parasitica.</title>
        <authorList>
            <person name="Jiang R.H."/>
            <person name="de Bruijn I."/>
            <person name="Haas B.J."/>
            <person name="Belmonte R."/>
            <person name="Lobach L."/>
            <person name="Christie J."/>
            <person name="van den Ackerveken G."/>
            <person name="Bottin A."/>
            <person name="Bulone V."/>
            <person name="Diaz-Moreno S.M."/>
            <person name="Dumas B."/>
            <person name="Fan L."/>
            <person name="Gaulin E."/>
            <person name="Govers F."/>
            <person name="Grenville-Briggs L.J."/>
            <person name="Horner N.R."/>
            <person name="Levin J.Z."/>
            <person name="Mammella M."/>
            <person name="Meijer H.J."/>
            <person name="Morris P."/>
            <person name="Nusbaum C."/>
            <person name="Oome S."/>
            <person name="Phillips A.J."/>
            <person name="van Rooyen D."/>
            <person name="Rzeszutek E."/>
            <person name="Saraiva M."/>
            <person name="Secombes C.J."/>
            <person name="Seidl M.F."/>
            <person name="Snel B."/>
            <person name="Stassen J.H."/>
            <person name="Sykes S."/>
            <person name="Tripathy S."/>
            <person name="van den Berg H."/>
            <person name="Vega-Arreguin J.C."/>
            <person name="Wawra S."/>
            <person name="Young S.K."/>
            <person name="Zeng Q."/>
            <person name="Dieguez-Uribeondo J."/>
            <person name="Russ C."/>
            <person name="Tyler B.M."/>
            <person name="van West P."/>
        </authorList>
    </citation>
    <scope>NUCLEOTIDE SEQUENCE [LARGE SCALE GENOMIC DNA]</scope>
    <source>
        <strain evidence="3 4">CBS 223.65</strain>
    </source>
</reference>
<name>A0A067BZL7_SAPPC</name>
<dbReference type="Proteomes" id="UP000030745">
    <property type="component" value="Unassembled WGS sequence"/>
</dbReference>
<dbReference type="VEuPathDB" id="FungiDB:SPRG_10686"/>
<dbReference type="OrthoDB" id="78360at2759"/>
<feature type="compositionally biased region" description="Basic and acidic residues" evidence="2">
    <location>
        <begin position="331"/>
        <end position="340"/>
    </location>
</feature>
<dbReference type="RefSeq" id="XP_012205310.1">
    <property type="nucleotide sequence ID" value="XM_012349920.1"/>
</dbReference>
<organism evidence="3 4">
    <name type="scientific">Saprolegnia parasitica (strain CBS 223.65)</name>
    <dbReference type="NCBI Taxonomy" id="695850"/>
    <lineage>
        <taxon>Eukaryota</taxon>
        <taxon>Sar</taxon>
        <taxon>Stramenopiles</taxon>
        <taxon>Oomycota</taxon>
        <taxon>Saprolegniomycetes</taxon>
        <taxon>Saprolegniales</taxon>
        <taxon>Saprolegniaceae</taxon>
        <taxon>Saprolegnia</taxon>
    </lineage>
</organism>
<feature type="compositionally biased region" description="Polar residues" evidence="2">
    <location>
        <begin position="319"/>
        <end position="329"/>
    </location>
</feature>
<dbReference type="KEGG" id="spar:SPRG_10686"/>
<keyword evidence="4" id="KW-1185">Reference proteome</keyword>
<gene>
    <name evidence="3" type="ORF">SPRG_10686</name>
</gene>
<evidence type="ECO:0000256" key="2">
    <source>
        <dbReference type="SAM" id="MobiDB-lite"/>
    </source>
</evidence>
<evidence type="ECO:0000313" key="3">
    <source>
        <dbReference type="EMBL" id="KDO23989.1"/>
    </source>
</evidence>
<feature type="coiled-coil region" evidence="1">
    <location>
        <begin position="366"/>
        <end position="416"/>
    </location>
</feature>
<dbReference type="PROSITE" id="PS50096">
    <property type="entry name" value="IQ"/>
    <property type="match status" value="1"/>
</dbReference>
<evidence type="ECO:0000256" key="1">
    <source>
        <dbReference type="SAM" id="Coils"/>
    </source>
</evidence>
<evidence type="ECO:0000313" key="4">
    <source>
        <dbReference type="Proteomes" id="UP000030745"/>
    </source>
</evidence>
<protein>
    <submittedName>
        <fullName evidence="3">Uncharacterized protein</fullName>
    </submittedName>
</protein>
<dbReference type="OMA" id="FQDEMAD"/>